<dbReference type="AlphaFoldDB" id="A0A182IHM6"/>
<sequence>RAKFAWLVLFRRLRSFCWALDLRRLATRSALLAHGGFDGGLKQGTNCSNNLFR</sequence>
<protein>
    <submittedName>
        <fullName evidence="1">Uncharacterized protein</fullName>
    </submittedName>
</protein>
<dbReference type="EnsemblMetazoa" id="AARA014950-RA">
    <property type="protein sequence ID" value="AARA014950-PA"/>
    <property type="gene ID" value="AARA014950"/>
</dbReference>
<dbReference type="VEuPathDB" id="VectorBase:AARA014950"/>
<proteinExistence type="predicted"/>
<dbReference type="EMBL" id="APCN01000675">
    <property type="status" value="NOT_ANNOTATED_CDS"/>
    <property type="molecule type" value="Genomic_DNA"/>
</dbReference>
<evidence type="ECO:0000313" key="1">
    <source>
        <dbReference type="EnsemblMetazoa" id="AARA014950-PA"/>
    </source>
</evidence>
<name>A0A182IHM6_ANOAR</name>
<evidence type="ECO:0000313" key="2">
    <source>
        <dbReference type="Proteomes" id="UP000075840"/>
    </source>
</evidence>
<keyword evidence="2" id="KW-1185">Reference proteome</keyword>
<dbReference type="Proteomes" id="UP000075840">
    <property type="component" value="Unassembled WGS sequence"/>
</dbReference>
<reference evidence="1" key="1">
    <citation type="submission" date="2022-08" db="UniProtKB">
        <authorList>
            <consortium name="EnsemblMetazoa"/>
        </authorList>
    </citation>
    <scope>IDENTIFICATION</scope>
    <source>
        <strain evidence="1">Dongola</strain>
    </source>
</reference>
<organism evidence="1 2">
    <name type="scientific">Anopheles arabiensis</name>
    <name type="common">Mosquito</name>
    <dbReference type="NCBI Taxonomy" id="7173"/>
    <lineage>
        <taxon>Eukaryota</taxon>
        <taxon>Metazoa</taxon>
        <taxon>Ecdysozoa</taxon>
        <taxon>Arthropoda</taxon>
        <taxon>Hexapoda</taxon>
        <taxon>Insecta</taxon>
        <taxon>Pterygota</taxon>
        <taxon>Neoptera</taxon>
        <taxon>Endopterygota</taxon>
        <taxon>Diptera</taxon>
        <taxon>Nematocera</taxon>
        <taxon>Culicoidea</taxon>
        <taxon>Culicidae</taxon>
        <taxon>Anophelinae</taxon>
        <taxon>Anopheles</taxon>
    </lineage>
</organism>
<accession>A0A182IHM6</accession>